<keyword evidence="3" id="KW-1185">Reference proteome</keyword>
<keyword evidence="2" id="KW-1133">Transmembrane helix</keyword>
<reference evidence="4" key="1">
    <citation type="submission" date="2022-11" db="UniProtKB">
        <authorList>
            <consortium name="WormBaseParasite"/>
        </authorList>
    </citation>
    <scope>IDENTIFICATION</scope>
</reference>
<organism evidence="3 4">
    <name type="scientific">Plectus sambesii</name>
    <dbReference type="NCBI Taxonomy" id="2011161"/>
    <lineage>
        <taxon>Eukaryota</taxon>
        <taxon>Metazoa</taxon>
        <taxon>Ecdysozoa</taxon>
        <taxon>Nematoda</taxon>
        <taxon>Chromadorea</taxon>
        <taxon>Plectida</taxon>
        <taxon>Plectina</taxon>
        <taxon>Plectoidea</taxon>
        <taxon>Plectidae</taxon>
        <taxon>Plectus</taxon>
    </lineage>
</organism>
<feature type="region of interest" description="Disordered" evidence="1">
    <location>
        <begin position="34"/>
        <end position="78"/>
    </location>
</feature>
<evidence type="ECO:0000313" key="3">
    <source>
        <dbReference type="Proteomes" id="UP000887566"/>
    </source>
</evidence>
<evidence type="ECO:0000313" key="4">
    <source>
        <dbReference type="WBParaSite" id="PSAMB.scaffold9338size5086.g32339.t1"/>
    </source>
</evidence>
<feature type="compositionally biased region" description="Low complexity" evidence="1">
    <location>
        <begin position="40"/>
        <end position="70"/>
    </location>
</feature>
<keyword evidence="2" id="KW-0472">Membrane</keyword>
<dbReference type="Proteomes" id="UP000887566">
    <property type="component" value="Unplaced"/>
</dbReference>
<dbReference type="AlphaFoldDB" id="A0A914XPE1"/>
<evidence type="ECO:0000256" key="2">
    <source>
        <dbReference type="SAM" id="Phobius"/>
    </source>
</evidence>
<sequence length="132" mass="15232">MSSFGSWSVGILLALLIAASLLNEKCNARKLRSVAHTREAAPTTEEPTALPFVEENSNTANTTTAAEESNQPGDVKEKAAAAGFHHHHPHRRFWWWYNFPVRNYIISPRYHPHVVHDRIPHRYPPYWFEDVY</sequence>
<keyword evidence="2" id="KW-0812">Transmembrane</keyword>
<feature type="transmembrane region" description="Helical" evidence="2">
    <location>
        <begin position="6"/>
        <end position="23"/>
    </location>
</feature>
<accession>A0A914XPE1</accession>
<dbReference type="WBParaSite" id="PSAMB.scaffold9338size5086.g32339.t1">
    <property type="protein sequence ID" value="PSAMB.scaffold9338size5086.g32339.t1"/>
    <property type="gene ID" value="PSAMB.scaffold9338size5086.g32339"/>
</dbReference>
<protein>
    <submittedName>
        <fullName evidence="4">Secreted protein</fullName>
    </submittedName>
</protein>
<name>A0A914XPE1_9BILA</name>
<proteinExistence type="predicted"/>
<evidence type="ECO:0000256" key="1">
    <source>
        <dbReference type="SAM" id="MobiDB-lite"/>
    </source>
</evidence>